<dbReference type="KEGG" id="arac:E0W69_016185"/>
<comment type="similarity">
    <text evidence="1">Belongs to the acetyltransferase family.</text>
</comment>
<dbReference type="Proteomes" id="UP000292424">
    <property type="component" value="Chromosome"/>
</dbReference>
<dbReference type="CDD" id="cd04301">
    <property type="entry name" value="NAT_SF"/>
    <property type="match status" value="1"/>
</dbReference>
<dbReference type="InterPro" id="IPR000182">
    <property type="entry name" value="GNAT_dom"/>
</dbReference>
<gene>
    <name evidence="5" type="ORF">E0W69_016185</name>
</gene>
<dbReference type="AlphaFoldDB" id="A0A5P2G2T6"/>
<proteinExistence type="inferred from homology"/>
<dbReference type="PANTHER" id="PTHR10545:SF29">
    <property type="entry name" value="GH14572P-RELATED"/>
    <property type="match status" value="1"/>
</dbReference>
<dbReference type="FunFam" id="3.40.630.30:FF:000064">
    <property type="entry name" value="GNAT family acetyltransferase"/>
    <property type="match status" value="1"/>
</dbReference>
<reference evidence="5 6" key="1">
    <citation type="submission" date="2019-09" db="EMBL/GenBank/DDBJ databases">
        <title>Complete genome sequence of Arachidicoccus sp. B3-10 isolated from apple orchard soil.</title>
        <authorList>
            <person name="Kim H.S."/>
            <person name="Han K.-I."/>
            <person name="Suh M.K."/>
            <person name="Lee K.C."/>
            <person name="Eom M.K."/>
            <person name="Kim J.-S."/>
            <person name="Kang S.W."/>
            <person name="Sin Y."/>
            <person name="Lee J.-S."/>
        </authorList>
    </citation>
    <scope>NUCLEOTIDE SEQUENCE [LARGE SCALE GENOMIC DNA]</scope>
    <source>
        <strain evidence="5 6">B3-10</strain>
    </source>
</reference>
<dbReference type="EMBL" id="CP044016">
    <property type="protein sequence ID" value="QES90124.1"/>
    <property type="molecule type" value="Genomic_DNA"/>
</dbReference>
<sequence>MSNQSIEIRAAQKADCARMLELVQELATFEKAPDEVSVTLAHFEESGFGENPVWWGVVAVENDIIVGMAIYYIRYSTWKGQTMYLEDLLVTESHRQKGIGQLLLNALKVEAKKKNFPFIRWEVLEWNAPAIAFYKKNQADLDPEWINCTLTVN</sequence>
<dbReference type="RefSeq" id="WP_131331080.1">
    <property type="nucleotide sequence ID" value="NZ_CP044016.1"/>
</dbReference>
<dbReference type="GO" id="GO:0008080">
    <property type="term" value="F:N-acetyltransferase activity"/>
    <property type="evidence" value="ECO:0007669"/>
    <property type="project" value="UniProtKB-ARBA"/>
</dbReference>
<accession>A0A5P2G2T6</accession>
<keyword evidence="2 5" id="KW-0808">Transferase</keyword>
<keyword evidence="6" id="KW-1185">Reference proteome</keyword>
<dbReference type="InterPro" id="IPR016181">
    <property type="entry name" value="Acyl_CoA_acyltransferase"/>
</dbReference>
<organism evidence="5 6">
    <name type="scientific">Rhizosphaericola mali</name>
    <dbReference type="NCBI Taxonomy" id="2545455"/>
    <lineage>
        <taxon>Bacteria</taxon>
        <taxon>Pseudomonadati</taxon>
        <taxon>Bacteroidota</taxon>
        <taxon>Chitinophagia</taxon>
        <taxon>Chitinophagales</taxon>
        <taxon>Chitinophagaceae</taxon>
        <taxon>Rhizosphaericola</taxon>
    </lineage>
</organism>
<dbReference type="PANTHER" id="PTHR10545">
    <property type="entry name" value="DIAMINE N-ACETYLTRANSFERASE"/>
    <property type="match status" value="1"/>
</dbReference>
<dbReference type="Pfam" id="PF00583">
    <property type="entry name" value="Acetyltransf_1"/>
    <property type="match status" value="1"/>
</dbReference>
<evidence type="ECO:0000256" key="1">
    <source>
        <dbReference type="ARBA" id="ARBA00008694"/>
    </source>
</evidence>
<protein>
    <submittedName>
        <fullName evidence="5">GNAT family N-acetyltransferase</fullName>
    </submittedName>
</protein>
<dbReference type="Gene3D" id="3.40.630.30">
    <property type="match status" value="1"/>
</dbReference>
<feature type="domain" description="N-acetyltransferase" evidence="4">
    <location>
        <begin position="6"/>
        <end position="153"/>
    </location>
</feature>
<dbReference type="InterPro" id="IPR051016">
    <property type="entry name" value="Diverse_Substrate_AcTransf"/>
</dbReference>
<evidence type="ECO:0000313" key="6">
    <source>
        <dbReference type="Proteomes" id="UP000292424"/>
    </source>
</evidence>
<dbReference type="PROSITE" id="PS51186">
    <property type="entry name" value="GNAT"/>
    <property type="match status" value="1"/>
</dbReference>
<evidence type="ECO:0000313" key="5">
    <source>
        <dbReference type="EMBL" id="QES90124.1"/>
    </source>
</evidence>
<evidence type="ECO:0000256" key="2">
    <source>
        <dbReference type="ARBA" id="ARBA00022679"/>
    </source>
</evidence>
<evidence type="ECO:0000259" key="4">
    <source>
        <dbReference type="PROSITE" id="PS51186"/>
    </source>
</evidence>
<name>A0A5P2G2T6_9BACT</name>
<dbReference type="OrthoDB" id="9805924at2"/>
<dbReference type="SUPFAM" id="SSF55729">
    <property type="entry name" value="Acyl-CoA N-acyltransferases (Nat)"/>
    <property type="match status" value="1"/>
</dbReference>
<keyword evidence="3" id="KW-0012">Acyltransferase</keyword>
<evidence type="ECO:0000256" key="3">
    <source>
        <dbReference type="ARBA" id="ARBA00023315"/>
    </source>
</evidence>